<accession>A0A4R6RCF6</accession>
<dbReference type="EMBL" id="SNXW01000004">
    <property type="protein sequence ID" value="TDP83779.1"/>
    <property type="molecule type" value="Genomic_DNA"/>
</dbReference>
<protein>
    <submittedName>
        <fullName evidence="1">Uncharacterized protein</fullName>
    </submittedName>
</protein>
<proteinExistence type="predicted"/>
<name>A0A4R6RCF6_9BURK</name>
<evidence type="ECO:0000313" key="2">
    <source>
        <dbReference type="Proteomes" id="UP000294593"/>
    </source>
</evidence>
<gene>
    <name evidence="1" type="ORF">EV672_104160</name>
</gene>
<keyword evidence="2" id="KW-1185">Reference proteome</keyword>
<dbReference type="OrthoDB" id="8617598at2"/>
<organism evidence="1 2">
    <name type="scientific">Aquabacterium commune</name>
    <dbReference type="NCBI Taxonomy" id="70586"/>
    <lineage>
        <taxon>Bacteria</taxon>
        <taxon>Pseudomonadati</taxon>
        <taxon>Pseudomonadota</taxon>
        <taxon>Betaproteobacteria</taxon>
        <taxon>Burkholderiales</taxon>
        <taxon>Aquabacterium</taxon>
    </lineage>
</organism>
<dbReference type="Proteomes" id="UP000294593">
    <property type="component" value="Unassembled WGS sequence"/>
</dbReference>
<evidence type="ECO:0000313" key="1">
    <source>
        <dbReference type="EMBL" id="TDP83779.1"/>
    </source>
</evidence>
<sequence>MRLLLNGEGPTDLGECGNAQGRCEGADFKQGAMTKLIIQLLEPLLGYSLADFPDSFSYVSETVLCDETKAMPRRLQPARGKKKGAEMGYFYGNAMTLGRMAINLAHEAGEAVVAVFFRDTDGTRSSHAGLWADKWQSVCDGFNAAEFEHGVPMLPKPKSEAWLLCVAGANPGGSCVHLEDLSGNDASPNSAKAQLDAALGHHHGGNELADWLANQHVDAGRLETMPSFQAFHQALTHAVRTLPH</sequence>
<reference evidence="1 2" key="1">
    <citation type="submission" date="2019-03" db="EMBL/GenBank/DDBJ databases">
        <title>Genomic Encyclopedia of Type Strains, Phase IV (KMG-IV): sequencing the most valuable type-strain genomes for metagenomic binning, comparative biology and taxonomic classification.</title>
        <authorList>
            <person name="Goeker M."/>
        </authorList>
    </citation>
    <scope>NUCLEOTIDE SEQUENCE [LARGE SCALE GENOMIC DNA]</scope>
    <source>
        <strain evidence="1 2">DSM 11901</strain>
    </source>
</reference>
<comment type="caution">
    <text evidence="1">The sequence shown here is derived from an EMBL/GenBank/DDBJ whole genome shotgun (WGS) entry which is preliminary data.</text>
</comment>
<dbReference type="AlphaFoldDB" id="A0A4R6RCF6"/>